<feature type="transmembrane region" description="Helical" evidence="8">
    <location>
        <begin position="176"/>
        <end position="194"/>
    </location>
</feature>
<comment type="subcellular location">
    <subcellularLocation>
        <location evidence="1 8">Cell membrane</location>
        <topology evidence="1 8">Multi-pass membrane protein</topology>
    </subcellularLocation>
</comment>
<keyword evidence="7 8" id="KW-0472">Membrane</keyword>
<evidence type="ECO:0000256" key="8">
    <source>
        <dbReference type="RuleBase" id="RU363041"/>
    </source>
</evidence>
<dbReference type="Pfam" id="PF01925">
    <property type="entry name" value="TauE"/>
    <property type="match status" value="1"/>
</dbReference>
<comment type="similarity">
    <text evidence="2 8">Belongs to the 4-toluene sulfonate uptake permease (TSUP) (TC 2.A.102) family.</text>
</comment>
<dbReference type="Proteomes" id="UP000503336">
    <property type="component" value="Chromosome"/>
</dbReference>
<feature type="transmembrane region" description="Helical" evidence="8">
    <location>
        <begin position="21"/>
        <end position="41"/>
    </location>
</feature>
<name>A0A7M3T5B6_9RHOB</name>
<feature type="transmembrane region" description="Helical" evidence="8">
    <location>
        <begin position="47"/>
        <end position="69"/>
    </location>
</feature>
<proteinExistence type="inferred from homology"/>
<keyword evidence="6 8" id="KW-1133">Transmembrane helix</keyword>
<evidence type="ECO:0000256" key="1">
    <source>
        <dbReference type="ARBA" id="ARBA00004651"/>
    </source>
</evidence>
<evidence type="ECO:0000256" key="6">
    <source>
        <dbReference type="ARBA" id="ARBA00022989"/>
    </source>
</evidence>
<dbReference type="AlphaFoldDB" id="A0A7M3T5B6"/>
<dbReference type="InterPro" id="IPR052017">
    <property type="entry name" value="TSUP"/>
</dbReference>
<feature type="transmembrane region" description="Helical" evidence="8">
    <location>
        <begin position="145"/>
        <end position="164"/>
    </location>
</feature>
<dbReference type="PANTHER" id="PTHR30269:SF37">
    <property type="entry name" value="MEMBRANE TRANSPORTER PROTEIN"/>
    <property type="match status" value="1"/>
</dbReference>
<dbReference type="RefSeq" id="WP_165101694.1">
    <property type="nucleotide sequence ID" value="NZ_CP049056.1"/>
</dbReference>
<evidence type="ECO:0000313" key="10">
    <source>
        <dbReference type="Proteomes" id="UP000503336"/>
    </source>
</evidence>
<feature type="transmembrane region" description="Helical" evidence="8">
    <location>
        <begin position="81"/>
        <end position="100"/>
    </location>
</feature>
<sequence>MEWLADTLALTKPQAAYMVRVFFVAGVFRGFSGFGSSALAMGATVFILPPVAMIPVCWVLELVASLAMLREGVRVADRKMTVALTVGLFVGGGVGLHLTTSIPVEMSKLVALSLIFALAIMLLAKIKPRFLATGPGLSASGVVSGLAYGLAGVGGMVVALYVLARDMPARVARGSLVLYLLISAPFGGALLFAYGMLSELAMTRGVVLTVPALVGVIAGRRLFVPRYEPYYRPLCLGFILITAAGGVIRLAA</sequence>
<reference evidence="9 10" key="1">
    <citation type="submission" date="2020-02" db="EMBL/GenBank/DDBJ databases">
        <title>complete genome sequence of Rhodobacteraceae bacterium.</title>
        <authorList>
            <person name="Park J."/>
            <person name="Kim Y.-S."/>
            <person name="Kim K.-H."/>
        </authorList>
    </citation>
    <scope>NUCLEOTIDE SEQUENCE [LARGE SCALE GENOMIC DNA]</scope>
    <source>
        <strain evidence="9 10">RR4-56</strain>
    </source>
</reference>
<evidence type="ECO:0000256" key="3">
    <source>
        <dbReference type="ARBA" id="ARBA00022448"/>
    </source>
</evidence>
<evidence type="ECO:0000256" key="5">
    <source>
        <dbReference type="ARBA" id="ARBA00022692"/>
    </source>
</evidence>
<keyword evidence="10" id="KW-1185">Reference proteome</keyword>
<keyword evidence="3" id="KW-0813">Transport</keyword>
<feature type="transmembrane region" description="Helical" evidence="8">
    <location>
        <begin position="206"/>
        <end position="224"/>
    </location>
</feature>
<evidence type="ECO:0000256" key="2">
    <source>
        <dbReference type="ARBA" id="ARBA00009142"/>
    </source>
</evidence>
<evidence type="ECO:0000256" key="7">
    <source>
        <dbReference type="ARBA" id="ARBA00023136"/>
    </source>
</evidence>
<feature type="transmembrane region" description="Helical" evidence="8">
    <location>
        <begin position="230"/>
        <end position="251"/>
    </location>
</feature>
<organism evidence="9 10">
    <name type="scientific">Pikeienuella piscinae</name>
    <dbReference type="NCBI Taxonomy" id="2748098"/>
    <lineage>
        <taxon>Bacteria</taxon>
        <taxon>Pseudomonadati</taxon>
        <taxon>Pseudomonadota</taxon>
        <taxon>Alphaproteobacteria</taxon>
        <taxon>Rhodobacterales</taxon>
        <taxon>Paracoccaceae</taxon>
        <taxon>Pikeienuella</taxon>
    </lineage>
</organism>
<dbReference type="PANTHER" id="PTHR30269">
    <property type="entry name" value="TRANSMEMBRANE PROTEIN YFCA"/>
    <property type="match status" value="1"/>
</dbReference>
<dbReference type="EMBL" id="CP049056">
    <property type="protein sequence ID" value="QIE57197.1"/>
    <property type="molecule type" value="Genomic_DNA"/>
</dbReference>
<dbReference type="GO" id="GO:0005886">
    <property type="term" value="C:plasma membrane"/>
    <property type="evidence" value="ECO:0007669"/>
    <property type="project" value="UniProtKB-SubCell"/>
</dbReference>
<dbReference type="InterPro" id="IPR002781">
    <property type="entry name" value="TM_pro_TauE-like"/>
</dbReference>
<dbReference type="KEGG" id="hdh:G5B40_18180"/>
<accession>A0A7M3T5B6</accession>
<protein>
    <recommendedName>
        <fullName evidence="8">Probable membrane transporter protein</fullName>
    </recommendedName>
</protein>
<keyword evidence="4 8" id="KW-1003">Cell membrane</keyword>
<gene>
    <name evidence="9" type="ORF">G5B40_18180</name>
</gene>
<feature type="transmembrane region" description="Helical" evidence="8">
    <location>
        <begin position="106"/>
        <end position="124"/>
    </location>
</feature>
<evidence type="ECO:0000313" key="9">
    <source>
        <dbReference type="EMBL" id="QIE57197.1"/>
    </source>
</evidence>
<evidence type="ECO:0000256" key="4">
    <source>
        <dbReference type="ARBA" id="ARBA00022475"/>
    </source>
</evidence>
<keyword evidence="5 8" id="KW-0812">Transmembrane</keyword>